<reference evidence="1" key="1">
    <citation type="submission" date="2022-09" db="EMBL/GenBank/DDBJ databases">
        <title>The genome sequence of Rhodococcus aetherivorans N1.</title>
        <authorList>
            <person name="Jiang W."/>
        </authorList>
    </citation>
    <scope>NUCLEOTIDE SEQUENCE</scope>
    <source>
        <strain evidence="1">N1</strain>
    </source>
</reference>
<organism evidence="1 2">
    <name type="scientific">Rhodococcus aetherivorans</name>
    <dbReference type="NCBI Taxonomy" id="191292"/>
    <lineage>
        <taxon>Bacteria</taxon>
        <taxon>Bacillati</taxon>
        <taxon>Actinomycetota</taxon>
        <taxon>Actinomycetes</taxon>
        <taxon>Mycobacteriales</taxon>
        <taxon>Nocardiaceae</taxon>
        <taxon>Rhodococcus</taxon>
    </lineage>
</organism>
<proteinExistence type="predicted"/>
<protein>
    <submittedName>
        <fullName evidence="1">Uncharacterized protein</fullName>
    </submittedName>
</protein>
<dbReference type="EMBL" id="CP106982">
    <property type="protein sequence ID" value="UYF92880.1"/>
    <property type="molecule type" value="Genomic_DNA"/>
</dbReference>
<accession>A0AA46P2S2</accession>
<dbReference type="GeneID" id="83622900"/>
<dbReference type="Proteomes" id="UP001163947">
    <property type="component" value="Chromosome"/>
</dbReference>
<dbReference type="AlphaFoldDB" id="A0AA46P2S2"/>
<dbReference type="RefSeq" id="WP_029542318.1">
    <property type="nucleotide sequence ID" value="NZ_CM002177.1"/>
</dbReference>
<gene>
    <name evidence="1" type="ORF">OCS65_20750</name>
</gene>
<name>A0AA46P2S2_9NOCA</name>
<evidence type="ECO:0000313" key="2">
    <source>
        <dbReference type="Proteomes" id="UP001163947"/>
    </source>
</evidence>
<evidence type="ECO:0000313" key="1">
    <source>
        <dbReference type="EMBL" id="UYF92880.1"/>
    </source>
</evidence>
<sequence>MAEEGETRRFGLLGSAMEELLERTRAVADAVGSIGSDALGAIPEPLSAPANRMLGSLRQVMELVPPVLTEFDALVEQLHAQRKSVQALQAQLSAFDRQLEVVEKSLAPLQGLAHQWSRLQQSLLDYPATGEPKKSGPSEA</sequence>